<dbReference type="PANTHER" id="PTHR47706">
    <property type="entry name" value="NMRA-LIKE FAMILY PROTEIN"/>
    <property type="match status" value="1"/>
</dbReference>
<proteinExistence type="predicted"/>
<organism evidence="4 5">
    <name type="scientific">Emericellopsis atlantica</name>
    <dbReference type="NCBI Taxonomy" id="2614577"/>
    <lineage>
        <taxon>Eukaryota</taxon>
        <taxon>Fungi</taxon>
        <taxon>Dikarya</taxon>
        <taxon>Ascomycota</taxon>
        <taxon>Pezizomycotina</taxon>
        <taxon>Sordariomycetes</taxon>
        <taxon>Hypocreomycetidae</taxon>
        <taxon>Hypocreales</taxon>
        <taxon>Bionectriaceae</taxon>
        <taxon>Emericellopsis</taxon>
    </lineage>
</organism>
<dbReference type="InterPro" id="IPR008030">
    <property type="entry name" value="NmrA-like"/>
</dbReference>
<dbReference type="InterPro" id="IPR045312">
    <property type="entry name" value="PCBER-like"/>
</dbReference>
<dbReference type="InterPro" id="IPR036291">
    <property type="entry name" value="NAD(P)-bd_dom_sf"/>
</dbReference>
<dbReference type="SUPFAM" id="SSF51735">
    <property type="entry name" value="NAD(P)-binding Rossmann-fold domains"/>
    <property type="match status" value="1"/>
</dbReference>
<evidence type="ECO:0000256" key="1">
    <source>
        <dbReference type="ARBA" id="ARBA00022857"/>
    </source>
</evidence>
<keyword evidence="2" id="KW-0560">Oxidoreductase</keyword>
<dbReference type="PANTHER" id="PTHR47706:SF9">
    <property type="entry name" value="NMRA-LIKE DOMAIN-CONTAINING PROTEIN-RELATED"/>
    <property type="match status" value="1"/>
</dbReference>
<dbReference type="Gene3D" id="3.40.50.720">
    <property type="entry name" value="NAD(P)-binding Rossmann-like Domain"/>
    <property type="match status" value="1"/>
</dbReference>
<accession>A0A9P7ZHE1</accession>
<feature type="domain" description="NmrA-like" evidence="3">
    <location>
        <begin position="7"/>
        <end position="247"/>
    </location>
</feature>
<reference evidence="4" key="1">
    <citation type="journal article" date="2021" name="IMA Fungus">
        <title>Genomic characterization of three marine fungi, including Emericellopsis atlantica sp. nov. with signatures of a generalist lifestyle and marine biomass degradation.</title>
        <authorList>
            <person name="Hagestad O.C."/>
            <person name="Hou L."/>
            <person name="Andersen J.H."/>
            <person name="Hansen E.H."/>
            <person name="Altermark B."/>
            <person name="Li C."/>
            <person name="Kuhnert E."/>
            <person name="Cox R.J."/>
            <person name="Crous P.W."/>
            <person name="Spatafora J.W."/>
            <person name="Lail K."/>
            <person name="Amirebrahimi M."/>
            <person name="Lipzen A."/>
            <person name="Pangilinan J."/>
            <person name="Andreopoulos W."/>
            <person name="Hayes R.D."/>
            <person name="Ng V."/>
            <person name="Grigoriev I.V."/>
            <person name="Jackson S.A."/>
            <person name="Sutton T.D.S."/>
            <person name="Dobson A.D.W."/>
            <person name="Rama T."/>
        </authorList>
    </citation>
    <scope>NUCLEOTIDE SEQUENCE</scope>
    <source>
        <strain evidence="4">TS7</strain>
    </source>
</reference>
<dbReference type="OrthoDB" id="9984533at2759"/>
<dbReference type="EMBL" id="MU251264">
    <property type="protein sequence ID" value="KAG9252154.1"/>
    <property type="molecule type" value="Genomic_DNA"/>
</dbReference>
<dbReference type="InterPro" id="IPR051609">
    <property type="entry name" value="NmrA/Isoflavone_reductase-like"/>
</dbReference>
<dbReference type="RefSeq" id="XP_046116078.1">
    <property type="nucleotide sequence ID" value="XM_046258503.1"/>
</dbReference>
<evidence type="ECO:0000313" key="4">
    <source>
        <dbReference type="EMBL" id="KAG9252154.1"/>
    </source>
</evidence>
<dbReference type="CDD" id="cd05259">
    <property type="entry name" value="PCBER_SDR_a"/>
    <property type="match status" value="1"/>
</dbReference>
<sequence>MATNSPQICLVGANGNLGSVLLPALLDAGFPVTVLHRSNSTNPAPLKHENLSLLPVDKDFPIPEVTKALKPFKVVIAAFPLPNQLQLHLRLAYASASAGVERFIPADFGSCDAASPEALKRLQLYRDKVKVRERCEELAREFKTFSWTALVCGHFFDWGLRAGFLHFDIKKQESLILDGGDIPASASTLRRVGEATVAVLNRLEETKNKTLYVQSFNPSQNQVLASLEKATGAKWKVNQADSQTFLEEQQKKVDAGDRHAVEDVVFALGAIDADWTKKDAFAMELLGLKDEDLDQVVKEVVDGFAG</sequence>
<gene>
    <name evidence="4" type="ORF">F5Z01DRAFT_251685</name>
</gene>
<dbReference type="AlphaFoldDB" id="A0A9P7ZHE1"/>
<dbReference type="GeneID" id="70289406"/>
<name>A0A9P7ZHE1_9HYPO</name>
<evidence type="ECO:0000259" key="3">
    <source>
        <dbReference type="Pfam" id="PF05368"/>
    </source>
</evidence>
<keyword evidence="1" id="KW-0521">NADP</keyword>
<evidence type="ECO:0000313" key="5">
    <source>
        <dbReference type="Proteomes" id="UP000887229"/>
    </source>
</evidence>
<dbReference type="Pfam" id="PF05368">
    <property type="entry name" value="NmrA"/>
    <property type="match status" value="1"/>
</dbReference>
<evidence type="ECO:0000256" key="2">
    <source>
        <dbReference type="ARBA" id="ARBA00023002"/>
    </source>
</evidence>
<comment type="caution">
    <text evidence="4">The sequence shown here is derived from an EMBL/GenBank/DDBJ whole genome shotgun (WGS) entry which is preliminary data.</text>
</comment>
<dbReference type="Gene3D" id="3.90.25.10">
    <property type="entry name" value="UDP-galactose 4-epimerase, domain 1"/>
    <property type="match status" value="1"/>
</dbReference>
<dbReference type="GO" id="GO:0016491">
    <property type="term" value="F:oxidoreductase activity"/>
    <property type="evidence" value="ECO:0007669"/>
    <property type="project" value="UniProtKB-KW"/>
</dbReference>
<protein>
    <submittedName>
        <fullName evidence="4">NmrA family transcriptional regulator</fullName>
    </submittedName>
</protein>
<keyword evidence="5" id="KW-1185">Reference proteome</keyword>
<dbReference type="Proteomes" id="UP000887229">
    <property type="component" value="Unassembled WGS sequence"/>
</dbReference>